<dbReference type="InterPro" id="IPR026649">
    <property type="entry name" value="NRIP1"/>
</dbReference>
<feature type="compositionally biased region" description="Basic and acidic residues" evidence="1">
    <location>
        <begin position="1035"/>
        <end position="1047"/>
    </location>
</feature>
<dbReference type="GO" id="GO:0005634">
    <property type="term" value="C:nucleus"/>
    <property type="evidence" value="ECO:0007669"/>
    <property type="project" value="InterPro"/>
</dbReference>
<feature type="region of interest" description="Disordered" evidence="1">
    <location>
        <begin position="944"/>
        <end position="975"/>
    </location>
</feature>
<dbReference type="GO" id="GO:0006357">
    <property type="term" value="P:regulation of transcription by RNA polymerase II"/>
    <property type="evidence" value="ECO:0007669"/>
    <property type="project" value="InterPro"/>
</dbReference>
<dbReference type="InterPro" id="IPR031408">
    <property type="entry name" value="NRIP1_RD4"/>
</dbReference>
<evidence type="ECO:0000259" key="2">
    <source>
        <dbReference type="Pfam" id="PF15687"/>
    </source>
</evidence>
<dbReference type="Ensembl" id="ENSPKIT00000008004.1">
    <property type="protein sequence ID" value="ENSPKIP00000027238.1"/>
    <property type="gene ID" value="ENSPKIG00000009385.1"/>
</dbReference>
<dbReference type="PANTHER" id="PTHR15088:SF0">
    <property type="entry name" value="NUCLEAR RECEPTOR-INTERACTING PROTEIN 1"/>
    <property type="match status" value="1"/>
</dbReference>
<feature type="compositionally biased region" description="Polar residues" evidence="1">
    <location>
        <begin position="522"/>
        <end position="541"/>
    </location>
</feature>
<feature type="compositionally biased region" description="Polar residues" evidence="1">
    <location>
        <begin position="464"/>
        <end position="478"/>
    </location>
</feature>
<proteinExistence type="predicted"/>
<dbReference type="Pfam" id="PF15690">
    <property type="entry name" value="NRIP1_repr_4"/>
    <property type="match status" value="1"/>
</dbReference>
<feature type="region of interest" description="Disordered" evidence="1">
    <location>
        <begin position="420"/>
        <end position="499"/>
    </location>
</feature>
<feature type="region of interest" description="Disordered" evidence="1">
    <location>
        <begin position="195"/>
        <end position="234"/>
    </location>
</feature>
<feature type="region of interest" description="Disordered" evidence="1">
    <location>
        <begin position="298"/>
        <end position="370"/>
    </location>
</feature>
<feature type="region of interest" description="Disordered" evidence="1">
    <location>
        <begin position="87"/>
        <end position="121"/>
    </location>
</feature>
<feature type="region of interest" description="Disordered" evidence="1">
    <location>
        <begin position="1018"/>
        <end position="1049"/>
    </location>
</feature>
<feature type="compositionally biased region" description="Basic and acidic residues" evidence="1">
    <location>
        <begin position="59"/>
        <end position="69"/>
    </location>
</feature>
<evidence type="ECO:0000256" key="1">
    <source>
        <dbReference type="SAM" id="MobiDB-lite"/>
    </source>
</evidence>
<name>A0A3B3S9V6_9TELE</name>
<feature type="region of interest" description="Disordered" evidence="1">
    <location>
        <begin position="864"/>
        <end position="924"/>
    </location>
</feature>
<feature type="region of interest" description="Disordered" evidence="1">
    <location>
        <begin position="1108"/>
        <end position="1128"/>
    </location>
</feature>
<dbReference type="GeneTree" id="ENSGT00390000007999"/>
<feature type="domain" description="Nuclear receptor-interacting protein 1 repression" evidence="4">
    <location>
        <begin position="915"/>
        <end position="1123"/>
    </location>
</feature>
<feature type="region of interest" description="Disordered" evidence="1">
    <location>
        <begin position="518"/>
        <end position="541"/>
    </location>
</feature>
<dbReference type="GO" id="GO:0005102">
    <property type="term" value="F:signaling receptor binding"/>
    <property type="evidence" value="ECO:0007669"/>
    <property type="project" value="InterPro"/>
</dbReference>
<dbReference type="Pfam" id="PF15688">
    <property type="entry name" value="NRIP1_repr_2"/>
    <property type="match status" value="1"/>
</dbReference>
<dbReference type="AlphaFoldDB" id="A0A3B3S9V6"/>
<sequence length="1128" mass="122914">MTHGEELGSEMHQDSAVLTYLEGLLMHQVAGGATATRRLEAGHSNQQQGNKAAGSYRLPSHDSSEEQERTVPLGGATHLKKARLLCSEPRSEPRGHRSTVPVLDLNGQGSNTRADALDGSPKCKGESTLLASLLQSFSNRLQNVVLSQQIVQSLKQQECERVNRNTQEQRTEEEEAVPASPQCYGVASSRLKGLMKKNKMQNHNSVPYRRRTSQERLSESPQVPQGGTQPAASDPISCAARLKAVANLVNIRSSPATSPKPNMACSQLALLLSSEAHLQQYSRDHALKAQLSGRSASQRLAAMATQQTQDKKQADAGQAQMGPDMVSSLRAKNGAQPQPTIGPGKRSPTLTPGRSKAAPSPMHPFKDRRPFDRHVHRPAQNCSSLLLQLLNNHNTQSQVNGQGHLREDYSMFPGHCSPLLSDSEYSNAENSLPKDSSDAESSSSSCSPIDLSVRSKDTGPALGPSSSSLDKLTESLINTWKPEPPRPKLAEPRELESNVAVKPHHKVTLLQLLLDHKKNDKSPLNSDMRSVSPKTNNSAASKLTPIARCEETRTQSPQGGLTGRNFQELPTFCHGRDSSGSVSPYNLYTSPHSQSIPLDLCKSKSFTREGGSHEPAFSASKLLQNLAQCGLQKSVSSPPLRAPVPPSKMQARELNLDKPVTLLERLNTPVLRNKTPVSEAPLADYAKAPLISKPSPPVSEVENLLERRTVLQLLLGTASSKESQSGHRDRPAVRIDHVEKQANKSESCCSSNGLLLDFKIKSELGGEGGRSDSDEAAERCNNKEREYDGRSPPSILNLDVKPEPFSPDAVHRDGLLSQLLKQHTRAYQATVPTDLHVIGMKEEQQEHRGTAVPKKRRFFPEVHDRLNGMPCTDLSRGETPKESTDQHPGAPRGRKVRKMVSLSRPDTPVRRPISESPPRDSGGFNVLKQLLLSDNCLKDLSQSRSATSPLQANCKANGSSPNECGPNRELAGSRVNASPQGLGAVEFSSTATLTASDRSSGSPWGNHTVRQDSLRSNLLPLRRDSEGPIQWAAGGDERRDSRPDSPRLTKTNPILYYMLQKGNTQLGQGRKELCTVSTPCRMQVKVKEEPLADIEVNDHGVSLKCQSQLRNESHDSNPECLNGSPKKV</sequence>
<dbReference type="OrthoDB" id="9878150at2759"/>
<feature type="compositionally biased region" description="Basic and acidic residues" evidence="1">
    <location>
        <begin position="875"/>
        <end position="885"/>
    </location>
</feature>
<feature type="compositionally biased region" description="Low complexity" evidence="1">
    <location>
        <begin position="431"/>
        <end position="452"/>
    </location>
</feature>
<feature type="domain" description="Nuclear receptor-interacting protein 1 repression" evidence="3">
    <location>
        <begin position="418"/>
        <end position="730"/>
    </location>
</feature>
<feature type="domain" description="Nuclear receptor-interacting protein 1 repression" evidence="2">
    <location>
        <begin position="27"/>
        <end position="333"/>
    </location>
</feature>
<reference evidence="5" key="1">
    <citation type="submission" date="2025-08" db="UniProtKB">
        <authorList>
            <consortium name="Ensembl"/>
        </authorList>
    </citation>
    <scope>IDENTIFICATION</scope>
</reference>
<protein>
    <submittedName>
        <fullName evidence="5">Nuclear receptor interacting protein 1</fullName>
    </submittedName>
</protein>
<dbReference type="Pfam" id="PF15687">
    <property type="entry name" value="NRIP1_repr_1"/>
    <property type="match status" value="1"/>
</dbReference>
<evidence type="ECO:0000313" key="6">
    <source>
        <dbReference type="Proteomes" id="UP000261540"/>
    </source>
</evidence>
<dbReference type="PANTHER" id="PTHR15088">
    <property type="entry name" value="NUCLEAR FACTOR RIP140"/>
    <property type="match status" value="1"/>
</dbReference>
<dbReference type="GO" id="GO:0003712">
    <property type="term" value="F:transcription coregulator activity"/>
    <property type="evidence" value="ECO:0007669"/>
    <property type="project" value="InterPro"/>
</dbReference>
<feature type="compositionally biased region" description="Polar residues" evidence="1">
    <location>
        <begin position="219"/>
        <end position="231"/>
    </location>
</feature>
<evidence type="ECO:0000313" key="5">
    <source>
        <dbReference type="Ensembl" id="ENSPKIP00000027238.1"/>
    </source>
</evidence>
<evidence type="ECO:0000259" key="4">
    <source>
        <dbReference type="Pfam" id="PF15690"/>
    </source>
</evidence>
<accession>A0A3B3S9V6</accession>
<keyword evidence="6" id="KW-1185">Reference proteome</keyword>
<reference evidence="5" key="2">
    <citation type="submission" date="2025-09" db="UniProtKB">
        <authorList>
            <consortium name="Ensembl"/>
        </authorList>
    </citation>
    <scope>IDENTIFICATION</scope>
</reference>
<feature type="region of interest" description="Disordered" evidence="1">
    <location>
        <begin position="41"/>
        <end position="71"/>
    </location>
</feature>
<dbReference type="Proteomes" id="UP000261540">
    <property type="component" value="Unplaced"/>
</dbReference>
<feature type="compositionally biased region" description="Basic and acidic residues" evidence="1">
    <location>
        <begin position="483"/>
        <end position="496"/>
    </location>
</feature>
<evidence type="ECO:0000259" key="3">
    <source>
        <dbReference type="Pfam" id="PF15688"/>
    </source>
</evidence>
<dbReference type="STRING" id="1676925.ENSPKIP00000027238"/>
<dbReference type="InterPro" id="IPR031406">
    <property type="entry name" value="NRIP1_RD2"/>
</dbReference>
<dbReference type="InterPro" id="IPR031405">
    <property type="entry name" value="NRIP1_RD1"/>
</dbReference>
<organism evidence="5 6">
    <name type="scientific">Paramormyrops kingsleyae</name>
    <dbReference type="NCBI Taxonomy" id="1676925"/>
    <lineage>
        <taxon>Eukaryota</taxon>
        <taxon>Metazoa</taxon>
        <taxon>Chordata</taxon>
        <taxon>Craniata</taxon>
        <taxon>Vertebrata</taxon>
        <taxon>Euteleostomi</taxon>
        <taxon>Actinopterygii</taxon>
        <taxon>Neopterygii</taxon>
        <taxon>Teleostei</taxon>
        <taxon>Osteoglossocephala</taxon>
        <taxon>Osteoglossomorpha</taxon>
        <taxon>Osteoglossiformes</taxon>
        <taxon>Mormyridae</taxon>
        <taxon>Paramormyrops</taxon>
    </lineage>
</organism>
<feature type="compositionally biased region" description="Polar residues" evidence="1">
    <location>
        <begin position="944"/>
        <end position="962"/>
    </location>
</feature>